<reference evidence="1 2" key="1">
    <citation type="journal article" date="2018" name="Front. Plant Sci.">
        <title>Red Clover (Trifolium pratense) and Zigzag Clover (T. medium) - A Picture of Genomic Similarities and Differences.</title>
        <authorList>
            <person name="Dluhosova J."/>
            <person name="Istvanek J."/>
            <person name="Nedelnik J."/>
            <person name="Repkova J."/>
        </authorList>
    </citation>
    <scope>NUCLEOTIDE SEQUENCE [LARGE SCALE GENOMIC DNA]</scope>
    <source>
        <strain evidence="2">cv. 10/8</strain>
        <tissue evidence="1">Leaf</tissue>
    </source>
</reference>
<name>A0A392RDB4_9FABA</name>
<dbReference type="AlphaFoldDB" id="A0A392RDB4"/>
<evidence type="ECO:0000313" key="2">
    <source>
        <dbReference type="Proteomes" id="UP000265520"/>
    </source>
</evidence>
<proteinExistence type="predicted"/>
<accession>A0A392RDB4</accession>
<dbReference type="Proteomes" id="UP000265520">
    <property type="component" value="Unassembled WGS sequence"/>
</dbReference>
<protein>
    <submittedName>
        <fullName evidence="1">Uncharacterized protein</fullName>
    </submittedName>
</protein>
<organism evidence="1 2">
    <name type="scientific">Trifolium medium</name>
    <dbReference type="NCBI Taxonomy" id="97028"/>
    <lineage>
        <taxon>Eukaryota</taxon>
        <taxon>Viridiplantae</taxon>
        <taxon>Streptophyta</taxon>
        <taxon>Embryophyta</taxon>
        <taxon>Tracheophyta</taxon>
        <taxon>Spermatophyta</taxon>
        <taxon>Magnoliopsida</taxon>
        <taxon>eudicotyledons</taxon>
        <taxon>Gunneridae</taxon>
        <taxon>Pentapetalae</taxon>
        <taxon>rosids</taxon>
        <taxon>fabids</taxon>
        <taxon>Fabales</taxon>
        <taxon>Fabaceae</taxon>
        <taxon>Papilionoideae</taxon>
        <taxon>50 kb inversion clade</taxon>
        <taxon>NPAAA clade</taxon>
        <taxon>Hologalegina</taxon>
        <taxon>IRL clade</taxon>
        <taxon>Trifolieae</taxon>
        <taxon>Trifolium</taxon>
    </lineage>
</organism>
<keyword evidence="2" id="KW-1185">Reference proteome</keyword>
<evidence type="ECO:0000313" key="1">
    <source>
        <dbReference type="EMBL" id="MCI34239.1"/>
    </source>
</evidence>
<sequence>MNSGLGSDAPDPVVLNEQLAQVWKYHAIHLLERVLHQFDYTQTIPRHPSQSADPLVTRNQDHILAHFAEYLDKMLTPEQRGFAAIHPWDAATGYMR</sequence>
<comment type="caution">
    <text evidence="1">The sequence shown here is derived from an EMBL/GenBank/DDBJ whole genome shotgun (WGS) entry which is preliminary data.</text>
</comment>
<dbReference type="EMBL" id="LXQA010211875">
    <property type="protein sequence ID" value="MCI34239.1"/>
    <property type="molecule type" value="Genomic_DNA"/>
</dbReference>
<feature type="non-terminal residue" evidence="1">
    <location>
        <position position="96"/>
    </location>
</feature>